<dbReference type="EMBL" id="BAABUK010000011">
    <property type="protein sequence ID" value="GAA5812029.1"/>
    <property type="molecule type" value="Genomic_DNA"/>
</dbReference>
<protein>
    <submittedName>
        <fullName evidence="2">Uncharacterized protein</fullName>
    </submittedName>
</protein>
<dbReference type="Proteomes" id="UP001473302">
    <property type="component" value="Unassembled WGS sequence"/>
</dbReference>
<accession>A0ABP9YYV9</accession>
<feature type="region of interest" description="Disordered" evidence="1">
    <location>
        <begin position="151"/>
        <end position="173"/>
    </location>
</feature>
<feature type="compositionally biased region" description="Basic residues" evidence="1">
    <location>
        <begin position="159"/>
        <end position="169"/>
    </location>
</feature>
<name>A0ABP9YYV9_9FUNG</name>
<proteinExistence type="predicted"/>
<sequence length="363" mass="41366">MLLNKENLILLTDEARQEKVKLDRILLYIRDQKAYRSYYKSPNHSITPSISSAASASVSYKHPTVKTNSSTVDDYNAVLPRNNGFHLLQASKAYLSFLRFSSPNLEMNRITIKPNRPKLGLFNKGKSSAQATKTVPDLVFSEAKFLKKRKQDSHSRDTLKKKKKSKFFKQKSDSTISPVANTNTISLHRSSDKQLNSHASSSNQSIKRILKECRDAPQVLIDYHSQRNSLDNYFSYYDSRQSDRTAECCTAERNQVPTYAPVKTPTHRTVHEPVTITESSCYRTNSHLDLSSSKKSPAAATAADLEDALTLFYRSHDIIQPTNSCLADWQIEPLSSGDSLDDTKEEYDNDILNFWEYQYKRTL</sequence>
<keyword evidence="3" id="KW-1185">Reference proteome</keyword>
<gene>
    <name evidence="2" type="ORF">MFLAVUS_005478</name>
</gene>
<comment type="caution">
    <text evidence="2">The sequence shown here is derived from an EMBL/GenBank/DDBJ whole genome shotgun (WGS) entry which is preliminary data.</text>
</comment>
<evidence type="ECO:0000313" key="3">
    <source>
        <dbReference type="Proteomes" id="UP001473302"/>
    </source>
</evidence>
<evidence type="ECO:0000256" key="1">
    <source>
        <dbReference type="SAM" id="MobiDB-lite"/>
    </source>
</evidence>
<evidence type="ECO:0000313" key="2">
    <source>
        <dbReference type="EMBL" id="GAA5812029.1"/>
    </source>
</evidence>
<reference evidence="2 3" key="1">
    <citation type="submission" date="2024-04" db="EMBL/GenBank/DDBJ databases">
        <title>genome sequences of Mucor flavus KT1a and Helicostylum pulchrum KT1b strains isolated from the surface of a dry-aged beef.</title>
        <authorList>
            <person name="Toyotome T."/>
            <person name="Hosono M."/>
            <person name="Torimaru M."/>
            <person name="Fukuda K."/>
            <person name="Mikami N."/>
        </authorList>
    </citation>
    <scope>NUCLEOTIDE SEQUENCE [LARGE SCALE GENOMIC DNA]</scope>
    <source>
        <strain evidence="2 3">KT1a</strain>
    </source>
</reference>
<organism evidence="2 3">
    <name type="scientific">Mucor flavus</name>
    <dbReference type="NCBI Taxonomy" id="439312"/>
    <lineage>
        <taxon>Eukaryota</taxon>
        <taxon>Fungi</taxon>
        <taxon>Fungi incertae sedis</taxon>
        <taxon>Mucoromycota</taxon>
        <taxon>Mucoromycotina</taxon>
        <taxon>Mucoromycetes</taxon>
        <taxon>Mucorales</taxon>
        <taxon>Mucorineae</taxon>
        <taxon>Mucoraceae</taxon>
        <taxon>Mucor</taxon>
    </lineage>
</organism>